<evidence type="ECO:0000313" key="2">
    <source>
        <dbReference type="EMBL" id="KAK2071762.1"/>
    </source>
</evidence>
<reference evidence="2" key="1">
    <citation type="journal article" date="2023" name="Mol. Plant Microbe Interact.">
        <title>Elucidating the Obligate Nature and Biological Capacity of an Invasive Fungal Corn Pathogen.</title>
        <authorList>
            <person name="MacCready J.S."/>
            <person name="Roggenkamp E.M."/>
            <person name="Gdanetz K."/>
            <person name="Chilvers M.I."/>
        </authorList>
    </citation>
    <scope>NUCLEOTIDE SEQUENCE</scope>
    <source>
        <strain evidence="2">PM02</strain>
    </source>
</reference>
<dbReference type="Proteomes" id="UP001217918">
    <property type="component" value="Unassembled WGS sequence"/>
</dbReference>
<feature type="region of interest" description="Disordered" evidence="1">
    <location>
        <begin position="1"/>
        <end position="43"/>
    </location>
</feature>
<evidence type="ECO:0000256" key="1">
    <source>
        <dbReference type="SAM" id="MobiDB-lite"/>
    </source>
</evidence>
<feature type="region of interest" description="Disordered" evidence="1">
    <location>
        <begin position="405"/>
        <end position="432"/>
    </location>
</feature>
<keyword evidence="3" id="KW-1185">Reference proteome</keyword>
<sequence>MPKKKSQPDGEGNAEHDTMPMSWAPGPGAKKATSSSATPTSAAPSTALIICRNKHWRYISSFHGPWLSLPLEMLETLANINYNTPRPRPIDPTVFFELVKIRRLVDEATELAVRAATDSTASTADILPASLHQYFGRSGFSSGNQPKLSRERKYRMRDQATQKLSKAYHLDEIACSVATMQSTSALEDVASLVLQRKADHTDAKCFVAQHRGGRRQEDIVLKEDEQPSSLEIQLLFQRASVYLNLACTKVHAALPEPVPTPQAASSSPAPIAAQQAAFEAQKAVKQNAKRALRDYMAFLAHFEYTPDLPIDIADDFSRRGTCRPRNGRTGVVDTVANGKAGVLFAASVRSSNPVEGPSNVDHEKAVEVKGEDGAKDLAETAAGTATNGLGKLMQSKLDAGVAVRTKPAIPPPSKPTAKAGATHGDANTGPRGRAAFEEYPVVTERANAVARWVREAPPHAGLVAPDGTRRRKKKPTKKAAALDRPAYKGPLSLAVNDGRIGGSAD</sequence>
<accession>A0AAD9MCZ4</accession>
<dbReference type="EMBL" id="JAQQPM010000005">
    <property type="protein sequence ID" value="KAK2071762.1"/>
    <property type="molecule type" value="Genomic_DNA"/>
</dbReference>
<evidence type="ECO:0000313" key="3">
    <source>
        <dbReference type="Proteomes" id="UP001217918"/>
    </source>
</evidence>
<dbReference type="AlphaFoldDB" id="A0AAD9MCZ4"/>
<feature type="compositionally biased region" description="Low complexity" evidence="1">
    <location>
        <begin position="29"/>
        <end position="43"/>
    </location>
</feature>
<gene>
    <name evidence="2" type="ORF">P8C59_006160</name>
</gene>
<comment type="caution">
    <text evidence="2">The sequence shown here is derived from an EMBL/GenBank/DDBJ whole genome shotgun (WGS) entry which is preliminary data.</text>
</comment>
<protein>
    <submittedName>
        <fullName evidence="2">Uncharacterized protein</fullName>
    </submittedName>
</protein>
<proteinExistence type="predicted"/>
<feature type="region of interest" description="Disordered" evidence="1">
    <location>
        <begin position="458"/>
        <end position="485"/>
    </location>
</feature>
<organism evidence="2 3">
    <name type="scientific">Phyllachora maydis</name>
    <dbReference type="NCBI Taxonomy" id="1825666"/>
    <lineage>
        <taxon>Eukaryota</taxon>
        <taxon>Fungi</taxon>
        <taxon>Dikarya</taxon>
        <taxon>Ascomycota</taxon>
        <taxon>Pezizomycotina</taxon>
        <taxon>Sordariomycetes</taxon>
        <taxon>Sordariomycetidae</taxon>
        <taxon>Phyllachorales</taxon>
        <taxon>Phyllachoraceae</taxon>
        <taxon>Phyllachora</taxon>
    </lineage>
</organism>
<name>A0AAD9MCZ4_9PEZI</name>